<dbReference type="SUPFAM" id="SSF48498">
    <property type="entry name" value="Tetracyclin repressor-like, C-terminal domain"/>
    <property type="match status" value="1"/>
</dbReference>
<name>A0A556C980_BREAU</name>
<dbReference type="RefSeq" id="WP_143923622.1">
    <property type="nucleotide sequence ID" value="NZ_VLTK01000010.1"/>
</dbReference>
<feature type="domain" description="HTH tetR-type" evidence="3">
    <location>
        <begin position="2"/>
        <end position="62"/>
    </location>
</feature>
<gene>
    <name evidence="4" type="ORF">FO013_16320</name>
</gene>
<reference evidence="4 5" key="1">
    <citation type="submission" date="2019-07" db="EMBL/GenBank/DDBJ databases">
        <title>Draft genome sequence of Brevibacterium aurantiacum XU54 isolated from Xinjiang China.</title>
        <authorList>
            <person name="Xu X."/>
        </authorList>
    </citation>
    <scope>NUCLEOTIDE SEQUENCE [LARGE SCALE GENOMIC DNA]</scope>
    <source>
        <strain evidence="4 5">XU54</strain>
    </source>
</reference>
<evidence type="ECO:0000313" key="5">
    <source>
        <dbReference type="Proteomes" id="UP000316406"/>
    </source>
</evidence>
<dbReference type="EMBL" id="VLTK01000010">
    <property type="protein sequence ID" value="TSI13886.1"/>
    <property type="molecule type" value="Genomic_DNA"/>
</dbReference>
<dbReference type="GO" id="GO:0000976">
    <property type="term" value="F:transcription cis-regulatory region binding"/>
    <property type="evidence" value="ECO:0007669"/>
    <property type="project" value="TreeGrafter"/>
</dbReference>
<organism evidence="4 5">
    <name type="scientific">Brevibacterium aurantiacum</name>
    <dbReference type="NCBI Taxonomy" id="273384"/>
    <lineage>
        <taxon>Bacteria</taxon>
        <taxon>Bacillati</taxon>
        <taxon>Actinomycetota</taxon>
        <taxon>Actinomycetes</taxon>
        <taxon>Micrococcales</taxon>
        <taxon>Brevibacteriaceae</taxon>
        <taxon>Brevibacterium</taxon>
    </lineage>
</organism>
<dbReference type="InterPro" id="IPR009057">
    <property type="entry name" value="Homeodomain-like_sf"/>
</dbReference>
<keyword evidence="5" id="KW-1185">Reference proteome</keyword>
<dbReference type="InterPro" id="IPR050109">
    <property type="entry name" value="HTH-type_TetR-like_transc_reg"/>
</dbReference>
<feature type="DNA-binding region" description="H-T-H motif" evidence="2">
    <location>
        <begin position="25"/>
        <end position="44"/>
    </location>
</feature>
<dbReference type="AlphaFoldDB" id="A0A556C980"/>
<dbReference type="PANTHER" id="PTHR30055:SF235">
    <property type="entry name" value="TRANSCRIPTIONAL REGULATORY PROTEIN"/>
    <property type="match status" value="1"/>
</dbReference>
<dbReference type="PROSITE" id="PS50977">
    <property type="entry name" value="HTH_TETR_2"/>
    <property type="match status" value="1"/>
</dbReference>
<evidence type="ECO:0000256" key="2">
    <source>
        <dbReference type="PROSITE-ProRule" id="PRU00335"/>
    </source>
</evidence>
<evidence type="ECO:0000259" key="3">
    <source>
        <dbReference type="PROSITE" id="PS50977"/>
    </source>
</evidence>
<protein>
    <submittedName>
        <fullName evidence="4">TetR/AcrR family transcriptional regulator</fullName>
    </submittedName>
</protein>
<accession>A0A556C980</accession>
<comment type="caution">
    <text evidence="4">The sequence shown here is derived from an EMBL/GenBank/DDBJ whole genome shotgun (WGS) entry which is preliminary data.</text>
</comment>
<proteinExistence type="predicted"/>
<dbReference type="InterPro" id="IPR001647">
    <property type="entry name" value="HTH_TetR"/>
</dbReference>
<dbReference type="Proteomes" id="UP000316406">
    <property type="component" value="Unassembled WGS sequence"/>
</dbReference>
<dbReference type="OrthoDB" id="3196926at2"/>
<dbReference type="Pfam" id="PF00440">
    <property type="entry name" value="TetR_N"/>
    <property type="match status" value="1"/>
</dbReference>
<dbReference type="InterPro" id="IPR036271">
    <property type="entry name" value="Tet_transcr_reg_TetR-rel_C_sf"/>
</dbReference>
<dbReference type="SUPFAM" id="SSF46689">
    <property type="entry name" value="Homeodomain-like"/>
    <property type="match status" value="1"/>
</dbReference>
<sequence length="174" mass="18755">MTTTRSDIIASSERVFDRKGFAATGMDTLTEAAHVSSRTLYKHLGSKSELAVAVLETRMERFFDSCTAASIDDLFTGLETWIRAEGARGCLFLRAQGETDSPDSGISTVVSEYRRRLRELIGHLVENVLGRADEALTNEMLIVFEGATSAASYLGTGAVTAARGAASALLDRAR</sequence>
<keyword evidence="1 2" id="KW-0238">DNA-binding</keyword>
<evidence type="ECO:0000256" key="1">
    <source>
        <dbReference type="ARBA" id="ARBA00023125"/>
    </source>
</evidence>
<dbReference type="GO" id="GO:0003700">
    <property type="term" value="F:DNA-binding transcription factor activity"/>
    <property type="evidence" value="ECO:0007669"/>
    <property type="project" value="TreeGrafter"/>
</dbReference>
<dbReference type="PRINTS" id="PR00455">
    <property type="entry name" value="HTHTETR"/>
</dbReference>
<evidence type="ECO:0000313" key="4">
    <source>
        <dbReference type="EMBL" id="TSI13886.1"/>
    </source>
</evidence>
<dbReference type="PANTHER" id="PTHR30055">
    <property type="entry name" value="HTH-TYPE TRANSCRIPTIONAL REGULATOR RUTR"/>
    <property type="match status" value="1"/>
</dbReference>
<dbReference type="Gene3D" id="1.10.357.10">
    <property type="entry name" value="Tetracycline Repressor, domain 2"/>
    <property type="match status" value="1"/>
</dbReference>